<evidence type="ECO:0000256" key="1">
    <source>
        <dbReference type="ARBA" id="ARBA00004308"/>
    </source>
</evidence>
<evidence type="ECO:0000256" key="2">
    <source>
        <dbReference type="ARBA" id="ARBA00022670"/>
    </source>
</evidence>
<keyword evidence="5 7" id="KW-0472">Membrane</keyword>
<dbReference type="Pfam" id="PF00717">
    <property type="entry name" value="Peptidase_S24"/>
    <property type="match status" value="1"/>
</dbReference>
<evidence type="ECO:0000259" key="8">
    <source>
        <dbReference type="Pfam" id="PF00717"/>
    </source>
</evidence>
<dbReference type="InterPro" id="IPR019533">
    <property type="entry name" value="Peptidase_S26"/>
</dbReference>
<comment type="subcellular location">
    <subcellularLocation>
        <location evidence="1">Endomembrane system</location>
    </subcellularLocation>
</comment>
<dbReference type="PANTHER" id="PTHR10806">
    <property type="entry name" value="SIGNAL PEPTIDASE COMPLEX CATALYTIC SUBUNIT SEC11"/>
    <property type="match status" value="1"/>
</dbReference>
<evidence type="ECO:0000256" key="4">
    <source>
        <dbReference type="ARBA" id="ARBA00022989"/>
    </source>
</evidence>
<dbReference type="EMBL" id="PFAZ01000015">
    <property type="protein sequence ID" value="PIR88857.1"/>
    <property type="molecule type" value="Genomic_DNA"/>
</dbReference>
<evidence type="ECO:0000256" key="3">
    <source>
        <dbReference type="ARBA" id="ARBA00022692"/>
    </source>
</evidence>
<dbReference type="GO" id="GO:0009003">
    <property type="term" value="F:signal peptidase activity"/>
    <property type="evidence" value="ECO:0007669"/>
    <property type="project" value="UniProtKB-EC"/>
</dbReference>
<dbReference type="InterPro" id="IPR036286">
    <property type="entry name" value="LexA/Signal_pep-like_sf"/>
</dbReference>
<dbReference type="SUPFAM" id="SSF51306">
    <property type="entry name" value="LexA/Signal peptidase"/>
    <property type="match status" value="1"/>
</dbReference>
<gene>
    <name evidence="9" type="ORF">COU07_04170</name>
</gene>
<evidence type="ECO:0000313" key="10">
    <source>
        <dbReference type="Proteomes" id="UP000231157"/>
    </source>
</evidence>
<proteinExistence type="predicted"/>
<dbReference type="InterPro" id="IPR015927">
    <property type="entry name" value="Peptidase_S24_S26A/B/C"/>
</dbReference>
<name>A0A2H0UR47_9BACT</name>
<dbReference type="NCBIfam" id="TIGR02228">
    <property type="entry name" value="sigpep_I_arch"/>
    <property type="match status" value="1"/>
</dbReference>
<dbReference type="InterPro" id="IPR001733">
    <property type="entry name" value="Peptidase_S26B"/>
</dbReference>
<keyword evidence="4 7" id="KW-1133">Transmembrane helix</keyword>
<accession>A0A2H0UR47</accession>
<reference evidence="10" key="1">
    <citation type="submission" date="2017-09" db="EMBL/GenBank/DDBJ databases">
        <title>Depth-based differentiation of microbial function through sediment-hosted aquifers and enrichment of novel symbionts in the deep terrestrial subsurface.</title>
        <authorList>
            <person name="Probst A.J."/>
            <person name="Ladd B."/>
            <person name="Jarett J.K."/>
            <person name="Geller-Mcgrath D.E."/>
            <person name="Sieber C.M.K."/>
            <person name="Emerson J.B."/>
            <person name="Anantharaman K."/>
            <person name="Thomas B.C."/>
            <person name="Malmstrom R."/>
            <person name="Stieglmeier M."/>
            <person name="Klingl A."/>
            <person name="Woyke T."/>
            <person name="Ryan C.M."/>
            <person name="Banfield J.F."/>
        </authorList>
    </citation>
    <scope>NUCLEOTIDE SEQUENCE [LARGE SCALE GENOMIC DNA]</scope>
</reference>
<dbReference type="EC" id="3.4.21.89" evidence="6"/>
<dbReference type="Gene3D" id="2.10.109.10">
    <property type="entry name" value="Umud Fragment, subunit A"/>
    <property type="match status" value="1"/>
</dbReference>
<dbReference type="CDD" id="cd06530">
    <property type="entry name" value="S26_SPase_I"/>
    <property type="match status" value="1"/>
</dbReference>
<comment type="caution">
    <text evidence="9">The sequence shown here is derived from an EMBL/GenBank/DDBJ whole genome shotgun (WGS) entry which is preliminary data.</text>
</comment>
<sequence length="139" mass="15477">MKTIGNILIYFAIVGGLVFGLPKFLSWALDTPYPMAAITSGSMWPVLKKGDLVLVEGVKKDDLAVGDIIVFENKERKNFTIHRIVKLDDENITTKGDANFNEDTSISYKEVIGRAVKLGSHQFRIPYLGLVTVYASEIR</sequence>
<feature type="transmembrane region" description="Helical" evidence="7">
    <location>
        <begin position="7"/>
        <end position="29"/>
    </location>
</feature>
<dbReference type="Proteomes" id="UP000231157">
    <property type="component" value="Unassembled WGS sequence"/>
</dbReference>
<evidence type="ECO:0000313" key="9">
    <source>
        <dbReference type="EMBL" id="PIR88857.1"/>
    </source>
</evidence>
<dbReference type="GO" id="GO:0016020">
    <property type="term" value="C:membrane"/>
    <property type="evidence" value="ECO:0007669"/>
    <property type="project" value="UniProtKB-UniRule"/>
</dbReference>
<evidence type="ECO:0000256" key="5">
    <source>
        <dbReference type="ARBA" id="ARBA00023136"/>
    </source>
</evidence>
<dbReference type="GO" id="GO:0012505">
    <property type="term" value="C:endomembrane system"/>
    <property type="evidence" value="ECO:0007669"/>
    <property type="project" value="UniProtKB-SubCell"/>
</dbReference>
<evidence type="ECO:0000256" key="6">
    <source>
        <dbReference type="NCBIfam" id="TIGR02228"/>
    </source>
</evidence>
<evidence type="ECO:0000256" key="7">
    <source>
        <dbReference type="SAM" id="Phobius"/>
    </source>
</evidence>
<dbReference type="GO" id="GO:0004252">
    <property type="term" value="F:serine-type endopeptidase activity"/>
    <property type="evidence" value="ECO:0007669"/>
    <property type="project" value="UniProtKB-UniRule"/>
</dbReference>
<keyword evidence="2" id="KW-0378">Hydrolase</keyword>
<protein>
    <recommendedName>
        <fullName evidence="6">Signal peptidase I</fullName>
        <ecNumber evidence="6">3.4.21.89</ecNumber>
    </recommendedName>
</protein>
<keyword evidence="2" id="KW-0645">Protease</keyword>
<feature type="domain" description="Peptidase S24/S26A/S26B/S26C" evidence="8">
    <location>
        <begin position="33"/>
        <end position="114"/>
    </location>
</feature>
<dbReference type="PANTHER" id="PTHR10806:SF6">
    <property type="entry name" value="SIGNAL PEPTIDASE COMPLEX CATALYTIC SUBUNIT SEC11"/>
    <property type="match status" value="1"/>
</dbReference>
<keyword evidence="3 7" id="KW-0812">Transmembrane</keyword>
<organism evidence="9 10">
    <name type="scientific">Candidatus Harrisonbacteria bacterium CG10_big_fil_rev_8_21_14_0_10_40_38</name>
    <dbReference type="NCBI Taxonomy" id="1974583"/>
    <lineage>
        <taxon>Bacteria</taxon>
        <taxon>Candidatus Harrisoniibacteriota</taxon>
    </lineage>
</organism>
<dbReference type="GO" id="GO:0006465">
    <property type="term" value="P:signal peptide processing"/>
    <property type="evidence" value="ECO:0007669"/>
    <property type="project" value="UniProtKB-UniRule"/>
</dbReference>
<dbReference type="AlphaFoldDB" id="A0A2H0UR47"/>